<dbReference type="AlphaFoldDB" id="A0A699GPC1"/>
<feature type="region of interest" description="Disordered" evidence="1">
    <location>
        <begin position="52"/>
        <end position="162"/>
    </location>
</feature>
<evidence type="ECO:0000313" key="2">
    <source>
        <dbReference type="EMBL" id="GEU29915.1"/>
    </source>
</evidence>
<sequence length="349" mass="38251">MSDASSAVTYTSVYNDSEPWRYYGEESAKTRSLGVFVYGYDRLPMQQVALPSLDYVPGPKHPPSLDYVPVPFDAEAPLEDQPLPTDASPTVASPGYVADSDPDEDPKEDLEDDHADYHADGGDGDDEPSDDNDDDDTDDDEEEPFEDEEGDEEEEEHLALNDSFVVPIVDLVSPVGDTEAFETDEAQKTVRLEPPMSASIEAHIARHVALLLPPLPVSSLQLPLPSPLTTSPTNTRAALGYRVAEIRMRALLTSTSHRTDIPEADVPPQKKACLTTPTSGFEVGESSTVDAARQPRPTLESNLRRHGVHQTGYGITDTWDEIIDTLMEIALTTMEGVDQRVTELDTTIR</sequence>
<accession>A0A699GPC1</accession>
<organism evidence="2">
    <name type="scientific">Tanacetum cinerariifolium</name>
    <name type="common">Dalmatian daisy</name>
    <name type="synonym">Chrysanthemum cinerariifolium</name>
    <dbReference type="NCBI Taxonomy" id="118510"/>
    <lineage>
        <taxon>Eukaryota</taxon>
        <taxon>Viridiplantae</taxon>
        <taxon>Streptophyta</taxon>
        <taxon>Embryophyta</taxon>
        <taxon>Tracheophyta</taxon>
        <taxon>Spermatophyta</taxon>
        <taxon>Magnoliopsida</taxon>
        <taxon>eudicotyledons</taxon>
        <taxon>Gunneridae</taxon>
        <taxon>Pentapetalae</taxon>
        <taxon>asterids</taxon>
        <taxon>campanulids</taxon>
        <taxon>Asterales</taxon>
        <taxon>Asteraceae</taxon>
        <taxon>Asteroideae</taxon>
        <taxon>Anthemideae</taxon>
        <taxon>Anthemidinae</taxon>
        <taxon>Tanacetum</taxon>
    </lineage>
</organism>
<feature type="compositionally biased region" description="Acidic residues" evidence="1">
    <location>
        <begin position="122"/>
        <end position="156"/>
    </location>
</feature>
<name>A0A699GPC1_TANCI</name>
<gene>
    <name evidence="2" type="ORF">Tci_001893</name>
</gene>
<protein>
    <submittedName>
        <fullName evidence="2">Uncharacterized protein</fullName>
    </submittedName>
</protein>
<evidence type="ECO:0000256" key="1">
    <source>
        <dbReference type="SAM" id="MobiDB-lite"/>
    </source>
</evidence>
<feature type="compositionally biased region" description="Acidic residues" evidence="1">
    <location>
        <begin position="100"/>
        <end position="114"/>
    </location>
</feature>
<proteinExistence type="predicted"/>
<reference evidence="2" key="1">
    <citation type="journal article" date="2019" name="Sci. Rep.">
        <title>Draft genome of Tanacetum cinerariifolium, the natural source of mosquito coil.</title>
        <authorList>
            <person name="Yamashiro T."/>
            <person name="Shiraishi A."/>
            <person name="Satake H."/>
            <person name="Nakayama K."/>
        </authorList>
    </citation>
    <scope>NUCLEOTIDE SEQUENCE</scope>
</reference>
<dbReference type="EMBL" id="BKCJ010000111">
    <property type="protein sequence ID" value="GEU29915.1"/>
    <property type="molecule type" value="Genomic_DNA"/>
</dbReference>
<comment type="caution">
    <text evidence="2">The sequence shown here is derived from an EMBL/GenBank/DDBJ whole genome shotgun (WGS) entry which is preliminary data.</text>
</comment>